<accession>A0AAX6ELY9</accession>
<dbReference type="EMBL" id="JANAVB010035619">
    <property type="protein sequence ID" value="KAJ6805080.1"/>
    <property type="molecule type" value="Genomic_DNA"/>
</dbReference>
<evidence type="ECO:0000256" key="1">
    <source>
        <dbReference type="SAM" id="MobiDB-lite"/>
    </source>
</evidence>
<gene>
    <name evidence="2" type="ORF">M6B38_182070</name>
</gene>
<feature type="compositionally biased region" description="Basic and acidic residues" evidence="1">
    <location>
        <begin position="79"/>
        <end position="90"/>
    </location>
</feature>
<reference evidence="2" key="1">
    <citation type="journal article" date="2023" name="GigaByte">
        <title>Genome assembly of the bearded iris, Iris pallida Lam.</title>
        <authorList>
            <person name="Bruccoleri R.E."/>
            <person name="Oakeley E.J."/>
            <person name="Faust A.M.E."/>
            <person name="Altorfer M."/>
            <person name="Dessus-Babus S."/>
            <person name="Burckhardt D."/>
            <person name="Oertli M."/>
            <person name="Naumann U."/>
            <person name="Petersen F."/>
            <person name="Wong J."/>
        </authorList>
    </citation>
    <scope>NUCLEOTIDE SEQUENCE</scope>
    <source>
        <strain evidence="2">GSM-AAB239-AS_SAM_17_03QT</strain>
    </source>
</reference>
<keyword evidence="3" id="KW-1185">Reference proteome</keyword>
<sequence length="99" mass="10519">MTSADRRLGETSVGARRLLERGGVLLRSGEVAPASFPGRGGTERLGGLRCDGRGLAGCTERRGGIRPARGRRSATTPHECGRTTESRAVDSSRQAAWVR</sequence>
<feature type="region of interest" description="Disordered" evidence="1">
    <location>
        <begin position="59"/>
        <end position="99"/>
    </location>
</feature>
<organism evidence="2 3">
    <name type="scientific">Iris pallida</name>
    <name type="common">Sweet iris</name>
    <dbReference type="NCBI Taxonomy" id="29817"/>
    <lineage>
        <taxon>Eukaryota</taxon>
        <taxon>Viridiplantae</taxon>
        <taxon>Streptophyta</taxon>
        <taxon>Embryophyta</taxon>
        <taxon>Tracheophyta</taxon>
        <taxon>Spermatophyta</taxon>
        <taxon>Magnoliopsida</taxon>
        <taxon>Liliopsida</taxon>
        <taxon>Asparagales</taxon>
        <taxon>Iridaceae</taxon>
        <taxon>Iridoideae</taxon>
        <taxon>Irideae</taxon>
        <taxon>Iris</taxon>
    </lineage>
</organism>
<evidence type="ECO:0000313" key="3">
    <source>
        <dbReference type="Proteomes" id="UP001140949"/>
    </source>
</evidence>
<name>A0AAX6ELY9_IRIPA</name>
<evidence type="ECO:0000313" key="2">
    <source>
        <dbReference type="EMBL" id="KAJ6805080.1"/>
    </source>
</evidence>
<reference evidence="2" key="2">
    <citation type="submission" date="2023-04" db="EMBL/GenBank/DDBJ databases">
        <authorList>
            <person name="Bruccoleri R.E."/>
            <person name="Oakeley E.J."/>
            <person name="Faust A.-M."/>
            <person name="Dessus-Babus S."/>
            <person name="Altorfer M."/>
            <person name="Burckhardt D."/>
            <person name="Oertli M."/>
            <person name="Naumann U."/>
            <person name="Petersen F."/>
            <person name="Wong J."/>
        </authorList>
    </citation>
    <scope>NUCLEOTIDE SEQUENCE</scope>
    <source>
        <strain evidence="2">GSM-AAB239-AS_SAM_17_03QT</strain>
        <tissue evidence="2">Leaf</tissue>
    </source>
</reference>
<dbReference type="Proteomes" id="UP001140949">
    <property type="component" value="Unassembled WGS sequence"/>
</dbReference>
<dbReference type="AlphaFoldDB" id="A0AAX6ELY9"/>
<proteinExistence type="predicted"/>
<comment type="caution">
    <text evidence="2">The sequence shown here is derived from an EMBL/GenBank/DDBJ whole genome shotgun (WGS) entry which is preliminary data.</text>
</comment>
<protein>
    <submittedName>
        <fullName evidence="2">Uncharacterized protein</fullName>
    </submittedName>
</protein>